<dbReference type="Pfam" id="PF00378">
    <property type="entry name" value="ECH_1"/>
    <property type="match status" value="1"/>
</dbReference>
<dbReference type="CDD" id="cd06558">
    <property type="entry name" value="crotonase-like"/>
    <property type="match status" value="1"/>
</dbReference>
<evidence type="ECO:0000313" key="3">
    <source>
        <dbReference type="Proteomes" id="UP001228044"/>
    </source>
</evidence>
<comment type="similarity">
    <text evidence="1">Belongs to the enoyl-CoA hydratase/isomerase family.</text>
</comment>
<keyword evidence="3" id="KW-1185">Reference proteome</keyword>
<dbReference type="Proteomes" id="UP001228044">
    <property type="component" value="Unassembled WGS sequence"/>
</dbReference>
<dbReference type="Gene3D" id="1.10.12.10">
    <property type="entry name" value="Lyase 2-enoyl-coa Hydratase, Chain A, domain 2"/>
    <property type="match status" value="1"/>
</dbReference>
<comment type="caution">
    <text evidence="2">The sequence shown here is derived from an EMBL/GenBank/DDBJ whole genome shotgun (WGS) entry which is preliminary data.</text>
</comment>
<dbReference type="PANTHER" id="PTHR42964:SF1">
    <property type="entry name" value="POLYKETIDE BIOSYNTHESIS ENOYL-COA HYDRATASE PKSH-RELATED"/>
    <property type="match status" value="1"/>
</dbReference>
<dbReference type="InterPro" id="IPR029045">
    <property type="entry name" value="ClpP/crotonase-like_dom_sf"/>
</dbReference>
<dbReference type="EMBL" id="JAUHHC010000003">
    <property type="protein sequence ID" value="MDN3921203.1"/>
    <property type="molecule type" value="Genomic_DNA"/>
</dbReference>
<sequence length="248" mass="25562">MLHLTLNRPDSRNALSIAMVAELRAALAAAEAAGDVRVIVLRGAGGHFCSGGDLKDMAAGAGDAAALRRLSAAFGEFCGAFADTGIATVAVLEGTVMGGGFGLACVADVALAADTVSFRLPETSLGVVPAQIAPFLVQRLGYSQARRLAVSGGRLDGRQALSLGLVHELHAAADLDAALARVLGEILQCAPRAVAATKRLMAKALHREASEMVPEAAELFAEAVLGEEGLEGVNAFVQKRRPRWVPTT</sequence>
<evidence type="ECO:0000256" key="1">
    <source>
        <dbReference type="ARBA" id="ARBA00005254"/>
    </source>
</evidence>
<dbReference type="InterPro" id="IPR014748">
    <property type="entry name" value="Enoyl-CoA_hydra_C"/>
</dbReference>
<protein>
    <submittedName>
        <fullName evidence="2">Enoyl-CoA hydratase-related protein</fullName>
    </submittedName>
</protein>
<gene>
    <name evidence="2" type="ORF">QWJ38_13000</name>
</gene>
<dbReference type="PANTHER" id="PTHR42964">
    <property type="entry name" value="ENOYL-COA HYDRATASE"/>
    <property type="match status" value="1"/>
</dbReference>
<accession>A0ABT8DSX7</accession>
<dbReference type="InterPro" id="IPR051683">
    <property type="entry name" value="Enoyl-CoA_Hydratase/Isomerase"/>
</dbReference>
<dbReference type="SUPFAM" id="SSF52096">
    <property type="entry name" value="ClpP/crotonase"/>
    <property type="match status" value="1"/>
</dbReference>
<organism evidence="2 3">
    <name type="scientific">Roseateles violae</name>
    <dbReference type="NCBI Taxonomy" id="3058042"/>
    <lineage>
        <taxon>Bacteria</taxon>
        <taxon>Pseudomonadati</taxon>
        <taxon>Pseudomonadota</taxon>
        <taxon>Betaproteobacteria</taxon>
        <taxon>Burkholderiales</taxon>
        <taxon>Sphaerotilaceae</taxon>
        <taxon>Roseateles</taxon>
    </lineage>
</organism>
<reference evidence="2 3" key="1">
    <citation type="submission" date="2023-06" db="EMBL/GenBank/DDBJ databases">
        <title>Pelomonas sp. PFR6 16S ribosomal RNA gene Genome sequencing and assembly.</title>
        <authorList>
            <person name="Woo H."/>
        </authorList>
    </citation>
    <scope>NUCLEOTIDE SEQUENCE [LARGE SCALE GENOMIC DNA]</scope>
    <source>
        <strain evidence="2 3">PFR6</strain>
    </source>
</reference>
<name>A0ABT8DSX7_9BURK</name>
<dbReference type="Gene3D" id="3.90.226.10">
    <property type="entry name" value="2-enoyl-CoA Hydratase, Chain A, domain 1"/>
    <property type="match status" value="1"/>
</dbReference>
<proteinExistence type="inferred from homology"/>
<dbReference type="RefSeq" id="WP_290359504.1">
    <property type="nucleotide sequence ID" value="NZ_JAUHHC010000003.1"/>
</dbReference>
<evidence type="ECO:0000313" key="2">
    <source>
        <dbReference type="EMBL" id="MDN3921203.1"/>
    </source>
</evidence>
<dbReference type="InterPro" id="IPR001753">
    <property type="entry name" value="Enoyl-CoA_hydra/iso"/>
</dbReference>